<dbReference type="Proteomes" id="UP000789366">
    <property type="component" value="Unassembled WGS sequence"/>
</dbReference>
<keyword evidence="2" id="KW-1185">Reference proteome</keyword>
<proteinExistence type="predicted"/>
<gene>
    <name evidence="1" type="ORF">SPELUC_LOCUS11958</name>
</gene>
<reference evidence="1" key="1">
    <citation type="submission" date="2021-06" db="EMBL/GenBank/DDBJ databases">
        <authorList>
            <person name="Kallberg Y."/>
            <person name="Tangrot J."/>
            <person name="Rosling A."/>
        </authorList>
    </citation>
    <scope>NUCLEOTIDE SEQUENCE</scope>
    <source>
        <strain evidence="1">28 12/20/2015</strain>
    </source>
</reference>
<protein>
    <submittedName>
        <fullName evidence="1">12012_t:CDS:1</fullName>
    </submittedName>
</protein>
<dbReference type="EMBL" id="CAJVPW010026755">
    <property type="protein sequence ID" value="CAG8713421.1"/>
    <property type="molecule type" value="Genomic_DNA"/>
</dbReference>
<accession>A0ACA9PRJ8</accession>
<feature type="non-terminal residue" evidence="1">
    <location>
        <position position="1"/>
    </location>
</feature>
<organism evidence="1 2">
    <name type="scientific">Cetraspora pellucida</name>
    <dbReference type="NCBI Taxonomy" id="1433469"/>
    <lineage>
        <taxon>Eukaryota</taxon>
        <taxon>Fungi</taxon>
        <taxon>Fungi incertae sedis</taxon>
        <taxon>Mucoromycota</taxon>
        <taxon>Glomeromycotina</taxon>
        <taxon>Glomeromycetes</taxon>
        <taxon>Diversisporales</taxon>
        <taxon>Gigasporaceae</taxon>
        <taxon>Cetraspora</taxon>
    </lineage>
</organism>
<comment type="caution">
    <text evidence="1">The sequence shown here is derived from an EMBL/GenBank/DDBJ whole genome shotgun (WGS) entry which is preliminary data.</text>
</comment>
<evidence type="ECO:0000313" key="2">
    <source>
        <dbReference type="Proteomes" id="UP000789366"/>
    </source>
</evidence>
<sequence>HWTGQVHNNADALSQRQEPMKERLEAEKFKKKKGKELQKDGKQTDLEWHLNFAEYDIYKDEDHNNNKDKEEIISESDQEYIWIRSKSKEHVIKELNEIHNCYYLEV</sequence>
<name>A0ACA9PRJ8_9GLOM</name>
<feature type="non-terminal residue" evidence="1">
    <location>
        <position position="106"/>
    </location>
</feature>
<evidence type="ECO:0000313" key="1">
    <source>
        <dbReference type="EMBL" id="CAG8713421.1"/>
    </source>
</evidence>